<dbReference type="RefSeq" id="WP_345160157.1">
    <property type="nucleotide sequence ID" value="NZ_BAABHC010000016.1"/>
</dbReference>
<evidence type="ECO:0000313" key="6">
    <source>
        <dbReference type="Proteomes" id="UP001500552"/>
    </source>
</evidence>
<reference evidence="6" key="1">
    <citation type="journal article" date="2019" name="Int. J. Syst. Evol. Microbiol.">
        <title>The Global Catalogue of Microorganisms (GCM) 10K type strain sequencing project: providing services to taxonomists for standard genome sequencing and annotation.</title>
        <authorList>
            <consortium name="The Broad Institute Genomics Platform"/>
            <consortium name="The Broad Institute Genome Sequencing Center for Infectious Disease"/>
            <person name="Wu L."/>
            <person name="Ma J."/>
        </authorList>
    </citation>
    <scope>NUCLEOTIDE SEQUENCE [LARGE SCALE GENOMIC DNA]</scope>
    <source>
        <strain evidence="6">JCM 17926</strain>
    </source>
</reference>
<dbReference type="InterPro" id="IPR012340">
    <property type="entry name" value="NA-bd_OB-fold"/>
</dbReference>
<gene>
    <name evidence="5" type="ORF">GCM10023188_29450</name>
</gene>
<dbReference type="NCBIfam" id="TIGR02222">
    <property type="entry name" value="chap_CsaA"/>
    <property type="match status" value="1"/>
</dbReference>
<dbReference type="InterPro" id="IPR051270">
    <property type="entry name" value="Tyrosine-tRNA_ligase_regulator"/>
</dbReference>
<dbReference type="InterPro" id="IPR002547">
    <property type="entry name" value="tRNA-bd_dom"/>
</dbReference>
<dbReference type="Gene3D" id="2.40.50.140">
    <property type="entry name" value="Nucleic acid-binding proteins"/>
    <property type="match status" value="1"/>
</dbReference>
<feature type="domain" description="TRNA-binding" evidence="4">
    <location>
        <begin position="15"/>
        <end position="118"/>
    </location>
</feature>
<dbReference type="CDD" id="cd02798">
    <property type="entry name" value="tRNA_bind_CsaA"/>
    <property type="match status" value="1"/>
</dbReference>
<dbReference type="NCBIfam" id="NF007495">
    <property type="entry name" value="PRK10089.1-4"/>
    <property type="match status" value="1"/>
</dbReference>
<dbReference type="PANTHER" id="PTHR11586:SF37">
    <property type="entry name" value="TRNA-BINDING DOMAIN-CONTAINING PROTEIN"/>
    <property type="match status" value="1"/>
</dbReference>
<name>A0ABP8LV22_9BACT</name>
<dbReference type="NCBIfam" id="NF007494">
    <property type="entry name" value="PRK10089.1-3"/>
    <property type="match status" value="1"/>
</dbReference>
<dbReference type="PANTHER" id="PTHR11586">
    <property type="entry name" value="TRNA-AMINOACYLATION COFACTOR ARC1 FAMILY MEMBER"/>
    <property type="match status" value="1"/>
</dbReference>
<keyword evidence="1 3" id="KW-0820">tRNA-binding</keyword>
<keyword evidence="2 3" id="KW-0694">RNA-binding</keyword>
<comment type="caution">
    <text evidence="5">The sequence shown here is derived from an EMBL/GenBank/DDBJ whole genome shotgun (WGS) entry which is preliminary data.</text>
</comment>
<proteinExistence type="predicted"/>
<dbReference type="InterPro" id="IPR008231">
    <property type="entry name" value="CsaA"/>
</dbReference>
<protein>
    <submittedName>
        <fullName evidence="5">tRNA-binding protein</fullName>
    </submittedName>
</protein>
<dbReference type="Proteomes" id="UP001500552">
    <property type="component" value="Unassembled WGS sequence"/>
</dbReference>
<dbReference type="PROSITE" id="PS50886">
    <property type="entry name" value="TRBD"/>
    <property type="match status" value="1"/>
</dbReference>
<evidence type="ECO:0000256" key="1">
    <source>
        <dbReference type="ARBA" id="ARBA00022555"/>
    </source>
</evidence>
<dbReference type="Pfam" id="PF01588">
    <property type="entry name" value="tRNA_bind"/>
    <property type="match status" value="1"/>
</dbReference>
<evidence type="ECO:0000313" key="5">
    <source>
        <dbReference type="EMBL" id="GAA4436418.1"/>
    </source>
</evidence>
<evidence type="ECO:0000256" key="3">
    <source>
        <dbReference type="PROSITE-ProRule" id="PRU00209"/>
    </source>
</evidence>
<evidence type="ECO:0000259" key="4">
    <source>
        <dbReference type="PROSITE" id="PS50886"/>
    </source>
</evidence>
<dbReference type="EMBL" id="BAABHC010000016">
    <property type="protein sequence ID" value="GAA4436418.1"/>
    <property type="molecule type" value="Genomic_DNA"/>
</dbReference>
<dbReference type="SUPFAM" id="SSF50249">
    <property type="entry name" value="Nucleic acid-binding proteins"/>
    <property type="match status" value="1"/>
</dbReference>
<keyword evidence="6" id="KW-1185">Reference proteome</keyword>
<sequence>MHTPPDQPGLITWQHFEQTDLRVGTIVEARAFPEARRPAYQLLVDLGPLGLRKSSAQITERYTPEDLVGRQVLCVSNLGKKQIGKFISEVLVTGFEDEDGAIVLAQPAAPVPNGSKLK</sequence>
<organism evidence="5 6">
    <name type="scientific">Pontibacter saemangeumensis</name>
    <dbReference type="NCBI Taxonomy" id="1084525"/>
    <lineage>
        <taxon>Bacteria</taxon>
        <taxon>Pseudomonadati</taxon>
        <taxon>Bacteroidota</taxon>
        <taxon>Cytophagia</taxon>
        <taxon>Cytophagales</taxon>
        <taxon>Hymenobacteraceae</taxon>
        <taxon>Pontibacter</taxon>
    </lineage>
</organism>
<accession>A0ABP8LV22</accession>
<evidence type="ECO:0000256" key="2">
    <source>
        <dbReference type="ARBA" id="ARBA00022884"/>
    </source>
</evidence>